<dbReference type="Pfam" id="PF13733">
    <property type="entry name" value="Glyco_transf_7N"/>
    <property type="match status" value="1"/>
</dbReference>
<dbReference type="InterPro" id="IPR003859">
    <property type="entry name" value="Galactosyl_T"/>
</dbReference>
<dbReference type="EMBL" id="CAIIXF020000005">
    <property type="protein sequence ID" value="CAH1784053.1"/>
    <property type="molecule type" value="Genomic_DNA"/>
</dbReference>
<dbReference type="GO" id="GO:0008378">
    <property type="term" value="F:galactosyltransferase activity"/>
    <property type="evidence" value="ECO:0007669"/>
    <property type="project" value="TreeGrafter"/>
</dbReference>
<dbReference type="AlphaFoldDB" id="A0A8J1XEX8"/>
<dbReference type="Pfam" id="PF02709">
    <property type="entry name" value="Glyco_transf_7C"/>
    <property type="match status" value="1"/>
</dbReference>
<keyword evidence="9" id="KW-0472">Membrane</keyword>
<keyword evidence="7 11" id="KW-0735">Signal-anchor</keyword>
<feature type="domain" description="Galactosyltransferase N-terminal" evidence="13">
    <location>
        <begin position="85"/>
        <end position="190"/>
    </location>
</feature>
<comment type="function">
    <text evidence="11">Catalyses the transfer of galactose onto proteins or lipids.</text>
</comment>
<evidence type="ECO:0000256" key="2">
    <source>
        <dbReference type="ARBA" id="ARBA00004922"/>
    </source>
</evidence>
<protein>
    <recommendedName>
        <fullName evidence="11">Beta-1,4-galactosyltransferase</fullName>
        <ecNumber evidence="11">2.4.1.-</ecNumber>
    </recommendedName>
</protein>
<evidence type="ECO:0000259" key="13">
    <source>
        <dbReference type="Pfam" id="PF13733"/>
    </source>
</evidence>
<dbReference type="EC" id="2.4.1.-" evidence="11"/>
<dbReference type="GO" id="GO:0005794">
    <property type="term" value="C:Golgi apparatus"/>
    <property type="evidence" value="ECO:0007669"/>
    <property type="project" value="TreeGrafter"/>
</dbReference>
<evidence type="ECO:0000256" key="6">
    <source>
        <dbReference type="ARBA" id="ARBA00022692"/>
    </source>
</evidence>
<dbReference type="PRINTS" id="PR02050">
    <property type="entry name" value="B14GALTRFASE"/>
</dbReference>
<feature type="domain" description="Galactosyltransferase C-terminal" evidence="12">
    <location>
        <begin position="211"/>
        <end position="262"/>
    </location>
</feature>
<evidence type="ECO:0000259" key="12">
    <source>
        <dbReference type="Pfam" id="PF02709"/>
    </source>
</evidence>
<dbReference type="PANTHER" id="PTHR19300:SF57">
    <property type="entry name" value="BETA-1,4-N-ACETYLGALACTOSAMINYLTRANSFERASE"/>
    <property type="match status" value="1"/>
</dbReference>
<keyword evidence="6" id="KW-0812">Transmembrane</keyword>
<evidence type="ECO:0000256" key="4">
    <source>
        <dbReference type="ARBA" id="ARBA00022676"/>
    </source>
</evidence>
<comment type="similarity">
    <text evidence="3 11">Belongs to the glycosyltransferase 7 family.</text>
</comment>
<dbReference type="PANTHER" id="PTHR19300">
    <property type="entry name" value="BETA-1,4-GALACTOSYLTRANSFERASE"/>
    <property type="match status" value="1"/>
</dbReference>
<reference evidence="14" key="1">
    <citation type="submission" date="2022-03" db="EMBL/GenBank/DDBJ databases">
        <authorList>
            <person name="Martin C."/>
        </authorList>
    </citation>
    <scope>NUCLEOTIDE SEQUENCE</scope>
</reference>
<dbReference type="Gene3D" id="3.90.550.10">
    <property type="entry name" value="Spore Coat Polysaccharide Biosynthesis Protein SpsA, Chain A"/>
    <property type="match status" value="1"/>
</dbReference>
<sequence length="325" mass="37908">MVLLKRRLKLLKSVGMLCLGAVLMNTMQLVKDSFKPNDNVMRDFDLYQENEGQALVEIDETKDRCSPAKGKMPLDLKYPPKMYGGIRPGGLWTPNCTHGLREKVAVLVPYRDRKENLKIFLNHMHPFLQHQQIDYGVYIIEQGNTKNFNRGKLFNVGVVEVLKLEPDVNCFILHDIDKLPETLDNVYTCKDSPKHLMGKQHNLDEDTYTSGIHYHGYFGGVTAVSKLHYYMANGFSNNYWGWGKEDDEFWLRMQVKRINIHYSYDSDNAEYVILPHQNDTIKHSQDVPQFRILEKTLSLNGINTLQYTMRKIIKEPLFTRFDVWI</sequence>
<dbReference type="SUPFAM" id="SSF53448">
    <property type="entry name" value="Nucleotide-diphospho-sugar transferases"/>
    <property type="match status" value="1"/>
</dbReference>
<dbReference type="Proteomes" id="UP000749559">
    <property type="component" value="Unassembled WGS sequence"/>
</dbReference>
<dbReference type="InterPro" id="IPR027791">
    <property type="entry name" value="Galactosyl_T_C"/>
</dbReference>
<evidence type="ECO:0000256" key="5">
    <source>
        <dbReference type="ARBA" id="ARBA00022679"/>
    </source>
</evidence>
<evidence type="ECO:0000313" key="15">
    <source>
        <dbReference type="Proteomes" id="UP000749559"/>
    </source>
</evidence>
<comment type="pathway">
    <text evidence="2 11">Protein modification; protein glycosylation.</text>
</comment>
<keyword evidence="4 11" id="KW-0328">Glycosyltransferase</keyword>
<evidence type="ECO:0000256" key="1">
    <source>
        <dbReference type="ARBA" id="ARBA00004606"/>
    </source>
</evidence>
<name>A0A8J1XEX8_OWEFU</name>
<evidence type="ECO:0000256" key="11">
    <source>
        <dbReference type="RuleBase" id="RU368121"/>
    </source>
</evidence>
<dbReference type="GO" id="GO:0005975">
    <property type="term" value="P:carbohydrate metabolic process"/>
    <property type="evidence" value="ECO:0007669"/>
    <property type="project" value="InterPro"/>
</dbReference>
<keyword evidence="15" id="KW-1185">Reference proteome</keyword>
<evidence type="ECO:0000256" key="8">
    <source>
        <dbReference type="ARBA" id="ARBA00022989"/>
    </source>
</evidence>
<dbReference type="UniPathway" id="UPA00378"/>
<keyword evidence="10 11" id="KW-0325">Glycoprotein</keyword>
<dbReference type="InterPro" id="IPR027995">
    <property type="entry name" value="Galactosyl_T_N"/>
</dbReference>
<dbReference type="OrthoDB" id="10016069at2759"/>
<gene>
    <name evidence="14" type="ORF">OFUS_LOCUS10311</name>
</gene>
<proteinExistence type="inferred from homology"/>
<dbReference type="InterPro" id="IPR029044">
    <property type="entry name" value="Nucleotide-diphossugar_trans"/>
</dbReference>
<evidence type="ECO:0000256" key="3">
    <source>
        <dbReference type="ARBA" id="ARBA00005735"/>
    </source>
</evidence>
<comment type="subcellular location">
    <subcellularLocation>
        <location evidence="1">Membrane</location>
        <topology evidence="1">Single-pass type II membrane protein</topology>
    </subcellularLocation>
</comment>
<evidence type="ECO:0000313" key="14">
    <source>
        <dbReference type="EMBL" id="CAH1784053.1"/>
    </source>
</evidence>
<organism evidence="14 15">
    <name type="scientific">Owenia fusiformis</name>
    <name type="common">Polychaete worm</name>
    <dbReference type="NCBI Taxonomy" id="6347"/>
    <lineage>
        <taxon>Eukaryota</taxon>
        <taxon>Metazoa</taxon>
        <taxon>Spiralia</taxon>
        <taxon>Lophotrochozoa</taxon>
        <taxon>Annelida</taxon>
        <taxon>Polychaeta</taxon>
        <taxon>Sedentaria</taxon>
        <taxon>Canalipalpata</taxon>
        <taxon>Sabellida</taxon>
        <taxon>Oweniida</taxon>
        <taxon>Oweniidae</taxon>
        <taxon>Owenia</taxon>
    </lineage>
</organism>
<evidence type="ECO:0000256" key="9">
    <source>
        <dbReference type="ARBA" id="ARBA00023136"/>
    </source>
</evidence>
<keyword evidence="8" id="KW-1133">Transmembrane helix</keyword>
<evidence type="ECO:0000256" key="7">
    <source>
        <dbReference type="ARBA" id="ARBA00022968"/>
    </source>
</evidence>
<evidence type="ECO:0000256" key="10">
    <source>
        <dbReference type="ARBA" id="ARBA00023180"/>
    </source>
</evidence>
<dbReference type="GO" id="GO:0016020">
    <property type="term" value="C:membrane"/>
    <property type="evidence" value="ECO:0007669"/>
    <property type="project" value="UniProtKB-SubCell"/>
</dbReference>
<accession>A0A8J1XEX8</accession>
<comment type="caution">
    <text evidence="14">The sequence shown here is derived from an EMBL/GenBank/DDBJ whole genome shotgun (WGS) entry which is preliminary data.</text>
</comment>
<keyword evidence="5 11" id="KW-0808">Transferase</keyword>